<proteinExistence type="predicted"/>
<accession>A0ABT0NH18</accession>
<dbReference type="PROSITE" id="PS51257">
    <property type="entry name" value="PROKAR_LIPOPROTEIN"/>
    <property type="match status" value="1"/>
</dbReference>
<dbReference type="Pfam" id="PF19789">
    <property type="entry name" value="DUF6273"/>
    <property type="match status" value="1"/>
</dbReference>
<reference evidence="2 3" key="1">
    <citation type="submission" date="2019-03" db="EMBL/GenBank/DDBJ databases">
        <authorList>
            <person name="Molinero N."/>
            <person name="Sanchez B."/>
            <person name="Walker A."/>
            <person name="Duncan S."/>
            <person name="Delgado S."/>
            <person name="Margolles A."/>
        </authorList>
    </citation>
    <scope>NUCLEOTIDE SEQUENCE [LARGE SCALE GENOMIC DNA]</scope>
    <source>
        <strain evidence="2 3">IPLA60002</strain>
    </source>
</reference>
<sequence>MKYLFLTALVFVVSVFFYGCSDENQNLSDLSESKNQSLTIGDIAYDKNNSNGYRIYLKENENLIPFFVLTSDYDGYCLILREFLLDEYVVYNTPREYASYYADSNIDVFLNQTYYSQLSQDIQQLIVPCKIEITTKNAIDTHDNETEIIERNVFLLSANEVNSSLSRAAIKEGKPLLFFDKTSKRIATFDNLESSSWLLRTPALRDGNTIIGVADDGSIGMGGISTITGSGVGAVRPGFCIPSNVPITLENTDTGEKRFLLNKKL</sequence>
<dbReference type="Proteomes" id="UP001056693">
    <property type="component" value="Unassembled WGS sequence"/>
</dbReference>
<keyword evidence="3" id="KW-1185">Reference proteome</keyword>
<comment type="caution">
    <text evidence="2">The sequence shown here is derived from an EMBL/GenBank/DDBJ whole genome shotgun (WGS) entry which is preliminary data.</text>
</comment>
<evidence type="ECO:0000313" key="2">
    <source>
        <dbReference type="EMBL" id="MCL3787555.1"/>
    </source>
</evidence>
<dbReference type="EMBL" id="SNUZ01000007">
    <property type="protein sequence ID" value="MCL3787555.1"/>
    <property type="molecule type" value="Genomic_DNA"/>
</dbReference>
<organism evidence="2 3">
    <name type="scientific">Ruminococcus bromii</name>
    <dbReference type="NCBI Taxonomy" id="40518"/>
    <lineage>
        <taxon>Bacteria</taxon>
        <taxon>Bacillati</taxon>
        <taxon>Bacillota</taxon>
        <taxon>Clostridia</taxon>
        <taxon>Eubacteriales</taxon>
        <taxon>Oscillospiraceae</taxon>
        <taxon>Ruminococcus</taxon>
    </lineage>
</organism>
<dbReference type="InterPro" id="IPR046240">
    <property type="entry name" value="DUF6273"/>
</dbReference>
<feature type="domain" description="DUF6273" evidence="1">
    <location>
        <begin position="75"/>
        <end position="243"/>
    </location>
</feature>
<gene>
    <name evidence="2" type="ORF">E2N93_05975</name>
</gene>
<dbReference type="RefSeq" id="WP_249376608.1">
    <property type="nucleotide sequence ID" value="NZ_SNUZ01000007.1"/>
</dbReference>
<protein>
    <recommendedName>
        <fullName evidence="1">DUF6273 domain-containing protein</fullName>
    </recommendedName>
</protein>
<evidence type="ECO:0000313" key="3">
    <source>
        <dbReference type="Proteomes" id="UP001056693"/>
    </source>
</evidence>
<evidence type="ECO:0000259" key="1">
    <source>
        <dbReference type="Pfam" id="PF19789"/>
    </source>
</evidence>
<name>A0ABT0NH18_9FIRM</name>